<dbReference type="AlphaFoldDB" id="A0A167X1Z4"/>
<gene>
    <name evidence="1" type="ORF">EN45_024670</name>
</gene>
<reference evidence="1" key="1">
    <citation type="journal article" date="2014" name="Genome Announc.">
        <title>Complete sequencing and chromosome-scale genome assembly of the industrial progenitor strain P2niaD18 from the penicillin producer Penicillium chrysogenum.</title>
        <authorList>
            <person name="Specht T."/>
            <person name="Dahlmann T.A."/>
            <person name="Zadra I."/>
            <person name="Kurnsteiner H."/>
            <person name="Kuck U."/>
        </authorList>
    </citation>
    <scope>NUCLEOTIDE SEQUENCE [LARGE SCALE GENOMIC DNA]</scope>
    <source>
        <strain evidence="1">P2niaD18</strain>
    </source>
</reference>
<dbReference type="EMBL" id="CM002798">
    <property type="protein sequence ID" value="KZN92313.1"/>
    <property type="molecule type" value="Genomic_DNA"/>
</dbReference>
<name>A0A167X1Z4_PENCH</name>
<evidence type="ECO:0000313" key="1">
    <source>
        <dbReference type="EMBL" id="KZN92313.1"/>
    </source>
</evidence>
<organism evidence="1">
    <name type="scientific">Penicillium chrysogenum</name>
    <name type="common">Penicillium notatum</name>
    <dbReference type="NCBI Taxonomy" id="5076"/>
    <lineage>
        <taxon>Eukaryota</taxon>
        <taxon>Fungi</taxon>
        <taxon>Dikarya</taxon>
        <taxon>Ascomycota</taxon>
        <taxon>Pezizomycotina</taxon>
        <taxon>Eurotiomycetes</taxon>
        <taxon>Eurotiomycetidae</taxon>
        <taxon>Eurotiales</taxon>
        <taxon>Aspergillaceae</taxon>
        <taxon>Penicillium</taxon>
        <taxon>Penicillium chrysogenum species complex</taxon>
    </lineage>
</organism>
<sequence length="237" mass="26914">MPPSLNAGDRAQQLSQQINNKITQFQLQGLTFEDQELLRARLPYVWRPHENIPAASATKSRQSRSRYIYGMIQDTSNHLFLAVVLVVPPTVCISPAFQLVLNSLMSLETYVTFQFQLNAKAQRFFESTAAEQGFATERRYLSFMKSMFSAPEARQIQLAYSLVARDSIEIFMNEMLQGVVTSEQWAKEGAQGGDTTGCVTIFIPSNQHQDASCTIRVNRDRLVHSIHKFNMTKLKLE</sequence>
<accession>A0A167X1Z4</accession>
<proteinExistence type="predicted"/>
<protein>
    <submittedName>
        <fullName evidence="1">Uncharacterized protein</fullName>
    </submittedName>
</protein>
<dbReference type="Proteomes" id="UP000076449">
    <property type="component" value="Chromosome I"/>
</dbReference>